<protein>
    <submittedName>
        <fullName evidence="1">Uncharacterized protein</fullName>
    </submittedName>
</protein>
<dbReference type="EMBL" id="UOEI01000170">
    <property type="protein sequence ID" value="VAV96139.1"/>
    <property type="molecule type" value="Genomic_DNA"/>
</dbReference>
<sequence length="126" mass="13343">MSIEFLLGYAMGEKTAANSALRAASIPSISGVSTNDVEDLSERVDRLVLLCAAMWSILEDGGATEDQLIARVREIDAADDVIDGQITARPTPCRNCKTLVAPGLAACQYCGEPVYDGDPVGPFHTV</sequence>
<evidence type="ECO:0000313" key="1">
    <source>
        <dbReference type="EMBL" id="VAV96139.1"/>
    </source>
</evidence>
<organism evidence="1">
    <name type="scientific">hydrothermal vent metagenome</name>
    <dbReference type="NCBI Taxonomy" id="652676"/>
    <lineage>
        <taxon>unclassified sequences</taxon>
        <taxon>metagenomes</taxon>
        <taxon>ecological metagenomes</taxon>
    </lineage>
</organism>
<name>A0A3B0RVY2_9ZZZZ</name>
<accession>A0A3B0RVY2</accession>
<reference evidence="1" key="1">
    <citation type="submission" date="2018-06" db="EMBL/GenBank/DDBJ databases">
        <authorList>
            <person name="Zhirakovskaya E."/>
        </authorList>
    </citation>
    <scope>NUCLEOTIDE SEQUENCE</scope>
</reference>
<dbReference type="AlphaFoldDB" id="A0A3B0RVY2"/>
<proteinExistence type="predicted"/>
<gene>
    <name evidence="1" type="ORF">MNBD_ACTINO01-2652</name>
</gene>